<dbReference type="InterPro" id="IPR015943">
    <property type="entry name" value="WD40/YVTN_repeat-like_dom_sf"/>
</dbReference>
<dbReference type="InterPro" id="IPR011047">
    <property type="entry name" value="Quinoprotein_ADH-like_sf"/>
</dbReference>
<protein>
    <submittedName>
        <fullName evidence="1">Uncharacterized protein</fullName>
    </submittedName>
</protein>
<dbReference type="EMBL" id="CP163444">
    <property type="protein sequence ID" value="XDQ74733.1"/>
    <property type="molecule type" value="Genomic_DNA"/>
</dbReference>
<proteinExistence type="predicted"/>
<dbReference type="RefSeq" id="WP_369147255.1">
    <property type="nucleotide sequence ID" value="NZ_CP163444.1"/>
</dbReference>
<dbReference type="Gene3D" id="2.130.10.10">
    <property type="entry name" value="YVTN repeat-like/Quinoprotein amine dehydrogenase"/>
    <property type="match status" value="1"/>
</dbReference>
<gene>
    <name evidence="1" type="ORF">AB5J54_31265</name>
</gene>
<name>A0AB39T832_9ACTN</name>
<accession>A0AB39T832</accession>
<sequence length="549" mass="56133">MRWERPAAGREPAAAALLGWLADPHAPRLCLVSGSAGCGKSGLLAWLVHHGTRSGTAAERAVHAVVPSAGRSAAGTVWALADQLGVAARSRGELVRAVSSDPRRTVIVLPDLHEEEAAGLVLDLARVAHVRLVVESRTGSGAHRLLAGSGCAELDLDLERWRDPESFEQWRASAPEGVAVAASSPPAGEVDLSDATAVCAADPWSVTAGYEKDGAGEHGGLRDAWLSAGQALCAEPSPATRALILLGALGDRADPRYAPALRALAGGAAWDLEWSRVRGDVTPPWPGPVTAVARGRGPLAGCLLVAGVDATVRAVGASDAAARGRVPLSGDRPVSLVGLPDGTVLFVDEHGHVHRESARPAEPERSGIAGLLDDTPTGAQRLAELLRGRRGTDLAYAEGGALGTVVLGDATGAVRAFGDITDSASLHEGVVTGLAALGLPVGDGAATLPLVYSGGADGTVRAWSPGSAPMAGVLMRRSCPVVSLDAAMTASGPTAVVAWADGLVEWIDWASGARRTVRPGPPVRAVALDARGRVFVGTDHALMCFAPRP</sequence>
<organism evidence="1">
    <name type="scientific">Streptomyces sp. R44</name>
    <dbReference type="NCBI Taxonomy" id="3238633"/>
    <lineage>
        <taxon>Bacteria</taxon>
        <taxon>Bacillati</taxon>
        <taxon>Actinomycetota</taxon>
        <taxon>Actinomycetes</taxon>
        <taxon>Kitasatosporales</taxon>
        <taxon>Streptomycetaceae</taxon>
        <taxon>Streptomyces</taxon>
    </lineage>
</organism>
<dbReference type="SUPFAM" id="SSF50998">
    <property type="entry name" value="Quinoprotein alcohol dehydrogenase-like"/>
    <property type="match status" value="1"/>
</dbReference>
<dbReference type="AlphaFoldDB" id="A0AB39T832"/>
<reference evidence="1" key="1">
    <citation type="submission" date="2024-07" db="EMBL/GenBank/DDBJ databases">
        <authorList>
            <person name="Yu S.T."/>
        </authorList>
    </citation>
    <scope>NUCLEOTIDE SEQUENCE</scope>
    <source>
        <strain evidence="1">R44</strain>
    </source>
</reference>
<evidence type="ECO:0000313" key="1">
    <source>
        <dbReference type="EMBL" id="XDQ74733.1"/>
    </source>
</evidence>